<dbReference type="InterPro" id="IPR001338">
    <property type="entry name" value="Class_I_Hydrophobin"/>
</dbReference>
<evidence type="ECO:0000256" key="2">
    <source>
        <dbReference type="ARBA" id="ARBA00010446"/>
    </source>
</evidence>
<comment type="subcellular location">
    <subcellularLocation>
        <location evidence="1 6">Secreted</location>
        <location evidence="1 6">Cell wall</location>
    </subcellularLocation>
</comment>
<dbReference type="GO" id="GO:0009277">
    <property type="term" value="C:fungal-type cell wall"/>
    <property type="evidence" value="ECO:0007669"/>
    <property type="project" value="InterPro"/>
</dbReference>
<keyword evidence="6" id="KW-0732">Signal</keyword>
<protein>
    <recommendedName>
        <fullName evidence="6">Hydrophobin</fullName>
    </recommendedName>
</protein>
<accession>A0A0D7A518</accession>
<proteinExistence type="inferred from homology"/>
<evidence type="ECO:0000256" key="6">
    <source>
        <dbReference type="RuleBase" id="RU365009"/>
    </source>
</evidence>
<reference evidence="7 8" key="1">
    <citation type="journal article" date="2015" name="Fungal Genet. Biol.">
        <title>Evolution of novel wood decay mechanisms in Agaricales revealed by the genome sequences of Fistulina hepatica and Cylindrobasidium torrendii.</title>
        <authorList>
            <person name="Floudas D."/>
            <person name="Held B.W."/>
            <person name="Riley R."/>
            <person name="Nagy L.G."/>
            <person name="Koehler G."/>
            <person name="Ransdell A.S."/>
            <person name="Younus H."/>
            <person name="Chow J."/>
            <person name="Chiniquy J."/>
            <person name="Lipzen A."/>
            <person name="Tritt A."/>
            <person name="Sun H."/>
            <person name="Haridas S."/>
            <person name="LaButti K."/>
            <person name="Ohm R.A."/>
            <person name="Kues U."/>
            <person name="Blanchette R.A."/>
            <person name="Grigoriev I.V."/>
            <person name="Minto R.E."/>
            <person name="Hibbett D.S."/>
        </authorList>
    </citation>
    <scope>NUCLEOTIDE SEQUENCE [LARGE SCALE GENOMIC DNA]</scope>
    <source>
        <strain evidence="7 8">ATCC 64428</strain>
    </source>
</reference>
<keyword evidence="8" id="KW-1185">Reference proteome</keyword>
<name>A0A0D7A518_9AGAR</name>
<feature type="chain" id="PRO_5013987875" description="Hydrophobin" evidence="6">
    <location>
        <begin position="25"/>
        <end position="126"/>
    </location>
</feature>
<dbReference type="OrthoDB" id="4225815at2759"/>
<dbReference type="GO" id="GO:0005199">
    <property type="term" value="F:structural constituent of cell wall"/>
    <property type="evidence" value="ECO:0007669"/>
    <property type="project" value="InterPro"/>
</dbReference>
<evidence type="ECO:0000256" key="1">
    <source>
        <dbReference type="ARBA" id="ARBA00004191"/>
    </source>
</evidence>
<dbReference type="CDD" id="cd23507">
    <property type="entry name" value="hydrophobin_I"/>
    <property type="match status" value="1"/>
</dbReference>
<evidence type="ECO:0000313" key="7">
    <source>
        <dbReference type="EMBL" id="KIY45479.1"/>
    </source>
</evidence>
<organism evidence="7 8">
    <name type="scientific">Fistulina hepatica ATCC 64428</name>
    <dbReference type="NCBI Taxonomy" id="1128425"/>
    <lineage>
        <taxon>Eukaryota</taxon>
        <taxon>Fungi</taxon>
        <taxon>Dikarya</taxon>
        <taxon>Basidiomycota</taxon>
        <taxon>Agaricomycotina</taxon>
        <taxon>Agaricomycetes</taxon>
        <taxon>Agaricomycetidae</taxon>
        <taxon>Agaricales</taxon>
        <taxon>Fistulinaceae</taxon>
        <taxon>Fistulina</taxon>
    </lineage>
</organism>
<dbReference type="Proteomes" id="UP000054144">
    <property type="component" value="Unassembled WGS sequence"/>
</dbReference>
<keyword evidence="4 6" id="KW-0964">Secreted</keyword>
<dbReference type="AlphaFoldDB" id="A0A0D7A518"/>
<evidence type="ECO:0000256" key="4">
    <source>
        <dbReference type="ARBA" id="ARBA00022525"/>
    </source>
</evidence>
<feature type="signal peptide" evidence="6">
    <location>
        <begin position="1"/>
        <end position="24"/>
    </location>
</feature>
<sequence length="126" mass="12563">MFARISSLLLFVVALLAVAAAAGATTTCTLTSPGSTATSIPPSDCAVSNTQCCDTITTTSDPAVNVLLGLLGIVVNLVDVVVGLTCTPISILSGGNNGCSGEVVCCEDDNFNGLIDIGCTPINVNL</sequence>
<gene>
    <name evidence="7" type="ORF">FISHEDRAFT_76658</name>
</gene>
<dbReference type="EMBL" id="KN882048">
    <property type="protein sequence ID" value="KIY45479.1"/>
    <property type="molecule type" value="Genomic_DNA"/>
</dbReference>
<evidence type="ECO:0000256" key="5">
    <source>
        <dbReference type="ARBA" id="ARBA00023157"/>
    </source>
</evidence>
<dbReference type="SMART" id="SM00075">
    <property type="entry name" value="HYDRO"/>
    <property type="match status" value="1"/>
</dbReference>
<comment type="similarity">
    <text evidence="2 6">Belongs to the fungal hydrophobin family.</text>
</comment>
<keyword evidence="3 6" id="KW-0134">Cell wall</keyword>
<dbReference type="Pfam" id="PF01185">
    <property type="entry name" value="Hydrophobin"/>
    <property type="match status" value="1"/>
</dbReference>
<keyword evidence="5 6" id="KW-1015">Disulfide bond</keyword>
<evidence type="ECO:0000256" key="3">
    <source>
        <dbReference type="ARBA" id="ARBA00022512"/>
    </source>
</evidence>
<evidence type="ECO:0000313" key="8">
    <source>
        <dbReference type="Proteomes" id="UP000054144"/>
    </source>
</evidence>